<proteinExistence type="predicted"/>
<dbReference type="Gene3D" id="3.20.20.100">
    <property type="entry name" value="NADP-dependent oxidoreductase domain"/>
    <property type="match status" value="1"/>
</dbReference>
<dbReference type="PANTHER" id="PTHR43312">
    <property type="entry name" value="D-THREO-ALDOSE 1-DEHYDROGENASE"/>
    <property type="match status" value="1"/>
</dbReference>
<accession>A6DH74</accession>
<sequence>MQVPTRRFGRTEIQIPILSCGGMRYQQSWERKETDKVEADNQKNLENTLKRSLELGINHIETAHGYGTSEYQIGKLLPKLDRESYILQSKIQPHADIEDFQRDFEDSMSCLKVDHLDLMGVHGINNQERLDWTIRKGGCLERAQEWKKQGRIKHIGFSTHGSTDIIIKAIETGEFDYVNLHWYYFMQKNHPAIEAAKKHDMGVFIISPSDKGGKLYEPPPALSELCEPFSPMMFNDLFCLQNPLVHTISLGAARPSDFDEHLKIIPHLDDTQTIAEIANKIDRRIKDKLGEQWAKNWDKGLPETLQTPGQINTYDILRFYNLATALDMNAYGIMRYALLGQKDHWFPGEKANKIPEQELLAALPNHHDPQGVIKGLKTAHQLFENKS</sequence>
<gene>
    <name evidence="2" type="ORF">LNTAR_14112</name>
</gene>
<dbReference type="Pfam" id="PF00248">
    <property type="entry name" value="Aldo_ket_red"/>
    <property type="match status" value="1"/>
</dbReference>
<dbReference type="InterPro" id="IPR053135">
    <property type="entry name" value="AKR2_Oxidoreductase"/>
</dbReference>
<dbReference type="EMBL" id="ABCK01000003">
    <property type="protein sequence ID" value="EDM28957.1"/>
    <property type="molecule type" value="Genomic_DNA"/>
</dbReference>
<protein>
    <recommendedName>
        <fullName evidence="1">NADP-dependent oxidoreductase domain-containing protein</fullName>
    </recommendedName>
</protein>
<evidence type="ECO:0000313" key="3">
    <source>
        <dbReference type="Proteomes" id="UP000004947"/>
    </source>
</evidence>
<dbReference type="PANTHER" id="PTHR43312:SF2">
    <property type="entry name" value="OXIDOREDUCTASE"/>
    <property type="match status" value="1"/>
</dbReference>
<keyword evidence="3" id="KW-1185">Reference proteome</keyword>
<comment type="caution">
    <text evidence="2">The sequence shown here is derived from an EMBL/GenBank/DDBJ whole genome shotgun (WGS) entry which is preliminary data.</text>
</comment>
<name>A6DH74_9BACT</name>
<dbReference type="Proteomes" id="UP000004947">
    <property type="component" value="Unassembled WGS sequence"/>
</dbReference>
<dbReference type="InterPro" id="IPR023210">
    <property type="entry name" value="NADP_OxRdtase_dom"/>
</dbReference>
<dbReference type="FunFam" id="3.20.20.100:FF:000070">
    <property type="entry name" value="Aldo/keto reductase"/>
    <property type="match status" value="1"/>
</dbReference>
<dbReference type="InterPro" id="IPR036812">
    <property type="entry name" value="NAD(P)_OxRdtase_dom_sf"/>
</dbReference>
<evidence type="ECO:0000259" key="1">
    <source>
        <dbReference type="Pfam" id="PF00248"/>
    </source>
</evidence>
<dbReference type="SUPFAM" id="SSF51430">
    <property type="entry name" value="NAD(P)-linked oxidoreductase"/>
    <property type="match status" value="1"/>
</dbReference>
<reference evidence="2 3" key="1">
    <citation type="journal article" date="2010" name="J. Bacteriol.">
        <title>Genome sequence of Lentisphaera araneosa HTCC2155T, the type species of the order Lentisphaerales in the phylum Lentisphaerae.</title>
        <authorList>
            <person name="Thrash J.C."/>
            <person name="Cho J.C."/>
            <person name="Vergin K.L."/>
            <person name="Morris R.M."/>
            <person name="Giovannoni S.J."/>
        </authorList>
    </citation>
    <scope>NUCLEOTIDE SEQUENCE [LARGE SCALE GENOMIC DNA]</scope>
    <source>
        <strain evidence="2 3">HTCC2155</strain>
    </source>
</reference>
<dbReference type="RefSeq" id="WP_007277259.1">
    <property type="nucleotide sequence ID" value="NZ_ABCK01000003.1"/>
</dbReference>
<dbReference type="STRING" id="313628.LNTAR_14112"/>
<dbReference type="OrthoDB" id="9773828at2"/>
<organism evidence="2 3">
    <name type="scientific">Lentisphaera araneosa HTCC2155</name>
    <dbReference type="NCBI Taxonomy" id="313628"/>
    <lineage>
        <taxon>Bacteria</taxon>
        <taxon>Pseudomonadati</taxon>
        <taxon>Lentisphaerota</taxon>
        <taxon>Lentisphaeria</taxon>
        <taxon>Lentisphaerales</taxon>
        <taxon>Lentisphaeraceae</taxon>
        <taxon>Lentisphaera</taxon>
    </lineage>
</organism>
<dbReference type="CDD" id="cd19096">
    <property type="entry name" value="AKR_Fe-S_oxidoreductase"/>
    <property type="match status" value="1"/>
</dbReference>
<dbReference type="eggNOG" id="COG1453">
    <property type="taxonomic scope" value="Bacteria"/>
</dbReference>
<dbReference type="AlphaFoldDB" id="A6DH74"/>
<feature type="domain" description="NADP-dependent oxidoreductase" evidence="1">
    <location>
        <begin position="18"/>
        <end position="211"/>
    </location>
</feature>
<evidence type="ECO:0000313" key="2">
    <source>
        <dbReference type="EMBL" id="EDM28957.1"/>
    </source>
</evidence>